<evidence type="ECO:0000256" key="3">
    <source>
        <dbReference type="SAM" id="SignalP"/>
    </source>
</evidence>
<feature type="domain" description="SLH" evidence="4">
    <location>
        <begin position="83"/>
        <end position="136"/>
    </location>
</feature>
<feature type="compositionally biased region" description="Low complexity" evidence="2">
    <location>
        <begin position="217"/>
        <end position="226"/>
    </location>
</feature>
<sequence>MTKKIVAVLLVLALLLAPLTSFAASDLKGHWAENVVREMMARGAINGYPDGTFRPDNPITRAEFTTILVSVMGYQQDASKVFADTQSHWARAAISTAHLQGVVKGYSDSMFGPDDPISREQVAVMVTKAASLPRGGQPAFTDYMEIREWAREGVIAAVSAGIFSGYPDNSFKPRTPMTRAEASVVLQKVLMYNATSASEDYTPAPRLEREQEEPETTRPSTSTSTSNDRDYYDRDYDYSERAQTYYLRTSGVHGTAGSTTTIRGNLVVQASNTTLRNYHITGDLIIASTVGNGEVWLTDVEVRGHTHVRGGGTNSVYIEGGLFQRGLTVERTPSGAIRVVYTGSTPLNITLNANDRAQTIILEGNFGTVTAESDNLLIQVADDSVVDTLNVRPGSRGTILDLGSASRVNLLCNDSPDLSVRGEGTINEVVGSRDPDISDDVAIPGRTIAVSTVSVTSETATIQVGSTLQMNSSVLPANATNRAVTWSVTGPGTITTRGLLTATGEGQITVTATAGGVTGTRTITAHAEPVTTYTVTFSQTGSGTVTATVDGMFIATPMQLPAGETVVFTAIPGPGAELIEWSVNNTIVTNQLTVTIPSLDKNYNVVANFSTPQSAGPHTLTYMLDMYPENSGAIRAVAANVPGYTAGDVIASGTELPGNSIVKIESLPSAGYEVYAWTINGLVQSGETDDHIFVNMNANMFVMLTHQLINPEPAEITIRSVTGGTVTVTQNNNPQTDNPFIAQRDDWLRFTPVPDTGYEFAYWEFEEGNSTEVPLVLHYIQENVEVVPVFTPIAPTTHQVIFTALNGTISATKDGSPIANYSSHEEGSVLVFEFTPNAGRVFSSWHGAPVGQHINNPLVITLTGPLTLTPNTLAAPPPPPGMATVTFSGLNATVTASVNGNPINSGDSVEVGSSVVLEAVPGSGYTFVSWNHLGAPVSFNNPATVVILEDIEFFAIATPPVGYNGFTVSRVGEMIRFAIYLLDADSNPIGYGDLEAKGVNLGDSAISIGMDRIPLPNFTFSGQNPTVIQMTYDDFLVTFPNVSAVNIDSAYFILEYNTLGVGPHPIITPIDEEVISLLAVNKAVAAIDALDIPVGWAVEYTLRVALGFDAHNLMAIQVIDSDDTNKVALGDGIVGGSAGDTVYVTIEYTMGTDSAIKQAFRVNIIAP</sequence>
<dbReference type="Proteomes" id="UP001407405">
    <property type="component" value="Unassembled WGS sequence"/>
</dbReference>
<dbReference type="InterPro" id="IPR051465">
    <property type="entry name" value="Cell_Envelope_Struct_Comp"/>
</dbReference>
<feature type="domain" description="SLH" evidence="4">
    <location>
        <begin position="19"/>
        <end position="82"/>
    </location>
</feature>
<dbReference type="InterPro" id="IPR003343">
    <property type="entry name" value="Big_2"/>
</dbReference>
<gene>
    <name evidence="5" type="ORF">AAIG11_14645</name>
</gene>
<dbReference type="Pfam" id="PF00395">
    <property type="entry name" value="SLH"/>
    <property type="match status" value="3"/>
</dbReference>
<feature type="chain" id="PRO_5046749164" evidence="3">
    <location>
        <begin position="24"/>
        <end position="1167"/>
    </location>
</feature>
<dbReference type="RefSeq" id="WP_343187007.1">
    <property type="nucleotide sequence ID" value="NZ_JBCITM010000020.1"/>
</dbReference>
<keyword evidence="6" id="KW-1185">Reference proteome</keyword>
<dbReference type="SMART" id="SM00635">
    <property type="entry name" value="BID_2"/>
    <property type="match status" value="1"/>
</dbReference>
<organism evidence="5 6">
    <name type="scientific">Anoxynatronum sibiricum</name>
    <dbReference type="NCBI Taxonomy" id="210623"/>
    <lineage>
        <taxon>Bacteria</taxon>
        <taxon>Bacillati</taxon>
        <taxon>Bacillota</taxon>
        <taxon>Clostridia</taxon>
        <taxon>Eubacteriales</taxon>
        <taxon>Clostridiaceae</taxon>
        <taxon>Anoxynatronum</taxon>
    </lineage>
</organism>
<name>A0ABU9VX35_9CLOT</name>
<evidence type="ECO:0000256" key="2">
    <source>
        <dbReference type="SAM" id="MobiDB-lite"/>
    </source>
</evidence>
<dbReference type="Gene3D" id="2.60.40.1080">
    <property type="match status" value="1"/>
</dbReference>
<dbReference type="InterPro" id="IPR001119">
    <property type="entry name" value="SLH_dom"/>
</dbReference>
<feature type="signal peptide" evidence="3">
    <location>
        <begin position="1"/>
        <end position="23"/>
    </location>
</feature>
<keyword evidence="1" id="KW-0677">Repeat</keyword>
<dbReference type="Pfam" id="PF02368">
    <property type="entry name" value="Big_2"/>
    <property type="match status" value="1"/>
</dbReference>
<dbReference type="InterPro" id="IPR008964">
    <property type="entry name" value="Invasin/intimin_cell_adhesion"/>
</dbReference>
<dbReference type="EMBL" id="JBCITM010000020">
    <property type="protein sequence ID" value="MEN1761722.1"/>
    <property type="molecule type" value="Genomic_DNA"/>
</dbReference>
<evidence type="ECO:0000259" key="4">
    <source>
        <dbReference type="PROSITE" id="PS51272"/>
    </source>
</evidence>
<feature type="region of interest" description="Disordered" evidence="2">
    <location>
        <begin position="199"/>
        <end position="233"/>
    </location>
</feature>
<keyword evidence="3" id="KW-0732">Signal</keyword>
<dbReference type="InterPro" id="IPR044060">
    <property type="entry name" value="Bacterial_rp_domain"/>
</dbReference>
<dbReference type="PANTHER" id="PTHR43308:SF5">
    <property type="entry name" value="S-LAYER PROTEIN _ PEPTIDOGLYCAN ENDO-BETA-N-ACETYLGLUCOSAMINIDASE"/>
    <property type="match status" value="1"/>
</dbReference>
<protein>
    <submittedName>
        <fullName evidence="5">S-layer homology domain-containing protein</fullName>
    </submittedName>
</protein>
<evidence type="ECO:0000313" key="5">
    <source>
        <dbReference type="EMBL" id="MEN1761722.1"/>
    </source>
</evidence>
<comment type="caution">
    <text evidence="5">The sequence shown here is derived from an EMBL/GenBank/DDBJ whole genome shotgun (WGS) entry which is preliminary data.</text>
</comment>
<dbReference type="PROSITE" id="PS51272">
    <property type="entry name" value="SLH"/>
    <property type="match status" value="3"/>
</dbReference>
<reference evidence="5 6" key="1">
    <citation type="submission" date="2024-04" db="EMBL/GenBank/DDBJ databases">
        <title>Genome sequencing and metabolic network reconstruction of aminoacids and betaine degradation by Anoxynatronum sibiricum.</title>
        <authorList>
            <person name="Detkova E.N."/>
            <person name="Boltjanskaja Y.V."/>
            <person name="Mardanov A.V."/>
            <person name="Kevbrin V."/>
        </authorList>
    </citation>
    <scope>NUCLEOTIDE SEQUENCE [LARGE SCALE GENOMIC DNA]</scope>
    <source>
        <strain evidence="5 6">Z-7981</strain>
    </source>
</reference>
<dbReference type="Pfam" id="PF18998">
    <property type="entry name" value="Flg_new_2"/>
    <property type="match status" value="3"/>
</dbReference>
<dbReference type="SUPFAM" id="SSF49373">
    <property type="entry name" value="Invasin/intimin cell-adhesion fragments"/>
    <property type="match status" value="1"/>
</dbReference>
<accession>A0ABU9VX35</accession>
<evidence type="ECO:0000256" key="1">
    <source>
        <dbReference type="ARBA" id="ARBA00022737"/>
    </source>
</evidence>
<dbReference type="PANTHER" id="PTHR43308">
    <property type="entry name" value="OUTER MEMBRANE PROTEIN ALPHA-RELATED"/>
    <property type="match status" value="1"/>
</dbReference>
<proteinExistence type="predicted"/>
<evidence type="ECO:0000313" key="6">
    <source>
        <dbReference type="Proteomes" id="UP001407405"/>
    </source>
</evidence>
<feature type="domain" description="SLH" evidence="4">
    <location>
        <begin position="137"/>
        <end position="200"/>
    </location>
</feature>